<proteinExistence type="predicted"/>
<name>A0ACC3SCF1_9PEZI</name>
<comment type="caution">
    <text evidence="1">The sequence shown here is derived from an EMBL/GenBank/DDBJ whole genome shotgun (WGS) entry which is preliminary data.</text>
</comment>
<protein>
    <submittedName>
        <fullName evidence="1">Uncharacterized protein</fullName>
    </submittedName>
</protein>
<dbReference type="EMBL" id="JAMKPW020000022">
    <property type="protein sequence ID" value="KAK8206732.1"/>
    <property type="molecule type" value="Genomic_DNA"/>
</dbReference>
<sequence>MLGIEEVSSLIGDGLRPAERPDPVEEEWPPRPGRLCFCSSRAWTAAFSLAISASVGALLGKAAVWGSLEGAAGKKAGTISSRSPEPAAVRVGVYLPDRQDMVRTRERRRLGHGWPMDVRTGTVSDARHCVQMSVVLFAGAGRAWVLGARC</sequence>
<evidence type="ECO:0000313" key="2">
    <source>
        <dbReference type="Proteomes" id="UP001320706"/>
    </source>
</evidence>
<keyword evidence="2" id="KW-1185">Reference proteome</keyword>
<evidence type="ECO:0000313" key="1">
    <source>
        <dbReference type="EMBL" id="KAK8206732.1"/>
    </source>
</evidence>
<reference evidence="1" key="1">
    <citation type="submission" date="2024-02" db="EMBL/GenBank/DDBJ databases">
        <title>Metagenome Assembled Genome of Zalaria obscura JY119.</title>
        <authorList>
            <person name="Vighnesh L."/>
            <person name="Jagadeeshwari U."/>
            <person name="Venkata Ramana C."/>
            <person name="Sasikala C."/>
        </authorList>
    </citation>
    <scope>NUCLEOTIDE SEQUENCE</scope>
    <source>
        <strain evidence="1">JY119</strain>
    </source>
</reference>
<dbReference type="Proteomes" id="UP001320706">
    <property type="component" value="Unassembled WGS sequence"/>
</dbReference>
<accession>A0ACC3SCF1</accession>
<organism evidence="1 2">
    <name type="scientific">Zalaria obscura</name>
    <dbReference type="NCBI Taxonomy" id="2024903"/>
    <lineage>
        <taxon>Eukaryota</taxon>
        <taxon>Fungi</taxon>
        <taxon>Dikarya</taxon>
        <taxon>Ascomycota</taxon>
        <taxon>Pezizomycotina</taxon>
        <taxon>Dothideomycetes</taxon>
        <taxon>Dothideomycetidae</taxon>
        <taxon>Dothideales</taxon>
        <taxon>Zalariaceae</taxon>
        <taxon>Zalaria</taxon>
    </lineage>
</organism>
<gene>
    <name evidence="1" type="ORF">M8818_004566</name>
</gene>